<dbReference type="Pfam" id="PF00015">
    <property type="entry name" value="MCPsignal"/>
    <property type="match status" value="1"/>
</dbReference>
<sequence>MNFLKNLKISAKLASAFGVLIIILLVVSGLTLNRLSYIEDRTNWTEHTYNVLGELNGLTKAMINMETGVRGYLVSDNDTNFLEPYNAGLVAFDKHFKTVKRLTSDNPGQQKRLDDINKLAKTWINEIAKREISLMSNPATWAQARALEASGAGKTSMDATRAKIDEAARIERELLVARSTEMHQAFTDTSNNTIIGSVISVLIAMFMVFTLYRAIARPVKEVTDSMLVLAKGETSVEIPEVQSADEIGDMIETVHVFRENAIQSKNLEDKIKEDSALSESILTAISRAQAVIEFNLDGSIITANENFCGAMGYTLEEIQGKHHSMFADPEYAAGHEYKEFWAKLNRGEFFAGQYRRLGKGGKEVWIEASYNPIFDASGNALKVVKFATDITKSRQEADFNFRIMQATKGAKANIMLADLNYDIVYMNETMISMMKNAEADLKTELKDFDTDNLMGANIDVFHKNPDHQRKLLAKLTDTFDTTIVVGGRTFNLIAIPIFDYQGDRIGTSVEWSDMTDEFAIEEEIKTVVNASVSGDFSKRLETDGLDGFFLNVANGINMFAETTSNGLNDFSVMMNAMSSGDLNYRITNEYLGLFDELKQAANASSEKLAETLSRVILTANEVSNASTEIASGSADLSQRTEEQASSLEETAAAMEEMATAVKTNAENAQEANNLGKSARTVAEKGGEVVNSAVDAMDRIEDSSQKISDIIVVIDEIAFQTNLLALNAAVEAARAGDAGKGFAVVASEVRALAQRSAEAAKDIKALIADSTSQVKDGVSLVNEAGGQLNEIVTSIGQVTGLLADIANANAEQSSGIEEINKAVSEMDEATQQNSALVEETAASAQAMTDQSEEMRDMVSFFKVGEGQQSGSRTKSRSSASSNAQSSAASSMADVDSSEDDWAEF</sequence>
<dbReference type="AlphaFoldDB" id="A0AA52EC69"/>
<dbReference type="InterPro" id="IPR004089">
    <property type="entry name" value="MCPsignal_dom"/>
</dbReference>
<feature type="domain" description="Methyl-accepting transducer" evidence="8">
    <location>
        <begin position="618"/>
        <end position="847"/>
    </location>
</feature>
<dbReference type="SMART" id="SM00086">
    <property type="entry name" value="PAC"/>
    <property type="match status" value="1"/>
</dbReference>
<evidence type="ECO:0000313" key="13">
    <source>
        <dbReference type="Proteomes" id="UP001268683"/>
    </source>
</evidence>
<keyword evidence="4" id="KW-0807">Transducer</keyword>
<keyword evidence="13" id="KW-1185">Reference proteome</keyword>
<dbReference type="Gene3D" id="6.10.340.10">
    <property type="match status" value="1"/>
</dbReference>
<dbReference type="RefSeq" id="WP_310797936.1">
    <property type="nucleotide sequence ID" value="NZ_CP123872.1"/>
</dbReference>
<dbReference type="PROSITE" id="PS50885">
    <property type="entry name" value="HAMP"/>
    <property type="match status" value="2"/>
</dbReference>
<dbReference type="PROSITE" id="PS50112">
    <property type="entry name" value="PAS"/>
    <property type="match status" value="1"/>
</dbReference>
<dbReference type="GO" id="GO:0005886">
    <property type="term" value="C:plasma membrane"/>
    <property type="evidence" value="ECO:0007669"/>
    <property type="project" value="TreeGrafter"/>
</dbReference>
<dbReference type="SUPFAM" id="SSF58104">
    <property type="entry name" value="Methyl-accepting chemotaxis protein (MCP) signaling domain"/>
    <property type="match status" value="1"/>
</dbReference>
<dbReference type="InterPro" id="IPR001610">
    <property type="entry name" value="PAC"/>
</dbReference>
<dbReference type="PANTHER" id="PTHR43531">
    <property type="entry name" value="PROTEIN ICFG"/>
    <property type="match status" value="1"/>
</dbReference>
<gene>
    <name evidence="12" type="ORF">QGN29_11130</name>
</gene>
<dbReference type="KEGG" id="tmk:QGN29_11130"/>
<dbReference type="GO" id="GO:0007165">
    <property type="term" value="P:signal transduction"/>
    <property type="evidence" value="ECO:0007669"/>
    <property type="project" value="UniProtKB-KW"/>
</dbReference>
<feature type="domain" description="HAMP" evidence="11">
    <location>
        <begin position="213"/>
        <end position="266"/>
    </location>
</feature>
<dbReference type="InterPro" id="IPR003660">
    <property type="entry name" value="HAMP_dom"/>
</dbReference>
<dbReference type="SMART" id="SM00283">
    <property type="entry name" value="MA"/>
    <property type="match status" value="1"/>
</dbReference>
<evidence type="ECO:0000256" key="2">
    <source>
        <dbReference type="ARBA" id="ARBA00022481"/>
    </source>
</evidence>
<feature type="domain" description="PAC" evidence="10">
    <location>
        <begin position="350"/>
        <end position="402"/>
    </location>
</feature>
<feature type="coiled-coil region" evidence="5">
    <location>
        <begin position="637"/>
        <end position="671"/>
    </location>
</feature>
<feature type="transmembrane region" description="Helical" evidence="7">
    <location>
        <begin position="194"/>
        <end position="212"/>
    </location>
</feature>
<dbReference type="InterPro" id="IPR013655">
    <property type="entry name" value="PAS_fold_3"/>
</dbReference>
<dbReference type="CDD" id="cd19410">
    <property type="entry name" value="HK9-like_sensor"/>
    <property type="match status" value="1"/>
</dbReference>
<evidence type="ECO:0000256" key="4">
    <source>
        <dbReference type="PROSITE-ProRule" id="PRU00284"/>
    </source>
</evidence>
<dbReference type="PANTHER" id="PTHR43531:SF14">
    <property type="entry name" value="METHYL-ACCEPTING CHEMOTAXIS PROTEIN I-RELATED"/>
    <property type="match status" value="1"/>
</dbReference>
<dbReference type="PROSITE" id="PS50111">
    <property type="entry name" value="CHEMOTAXIS_TRANSDUC_2"/>
    <property type="match status" value="1"/>
</dbReference>
<feature type="compositionally biased region" description="Acidic residues" evidence="6">
    <location>
        <begin position="894"/>
        <end position="903"/>
    </location>
</feature>
<dbReference type="Gene3D" id="1.10.287.950">
    <property type="entry name" value="Methyl-accepting chemotaxis protein"/>
    <property type="match status" value="1"/>
</dbReference>
<dbReference type="SUPFAM" id="SSF158472">
    <property type="entry name" value="HAMP domain-like"/>
    <property type="match status" value="1"/>
</dbReference>
<dbReference type="CDD" id="cd11386">
    <property type="entry name" value="MCP_signal"/>
    <property type="match status" value="1"/>
</dbReference>
<keyword evidence="7" id="KW-0812">Transmembrane</keyword>
<dbReference type="NCBIfam" id="TIGR00229">
    <property type="entry name" value="sensory_box"/>
    <property type="match status" value="1"/>
</dbReference>
<evidence type="ECO:0000259" key="11">
    <source>
        <dbReference type="PROSITE" id="PS50885"/>
    </source>
</evidence>
<comment type="similarity">
    <text evidence="3">Belongs to the methyl-accepting chemotaxis (MCP) protein family.</text>
</comment>
<dbReference type="Pfam" id="PF00672">
    <property type="entry name" value="HAMP"/>
    <property type="match status" value="1"/>
</dbReference>
<dbReference type="InterPro" id="IPR007891">
    <property type="entry name" value="CHASE3"/>
</dbReference>
<feature type="compositionally biased region" description="Low complexity" evidence="6">
    <location>
        <begin position="868"/>
        <end position="893"/>
    </location>
</feature>
<evidence type="ECO:0000313" key="12">
    <source>
        <dbReference type="EMBL" id="WND02101.1"/>
    </source>
</evidence>
<dbReference type="CDD" id="cd06225">
    <property type="entry name" value="HAMP"/>
    <property type="match status" value="1"/>
</dbReference>
<dbReference type="InterPro" id="IPR051310">
    <property type="entry name" value="MCP_chemotaxis"/>
</dbReference>
<dbReference type="FunFam" id="1.10.287.950:FF:000001">
    <property type="entry name" value="Methyl-accepting chemotaxis sensory transducer"/>
    <property type="match status" value="1"/>
</dbReference>
<dbReference type="GO" id="GO:0006935">
    <property type="term" value="P:chemotaxis"/>
    <property type="evidence" value="ECO:0007669"/>
    <property type="project" value="UniProtKB-KW"/>
</dbReference>
<keyword evidence="5" id="KW-0175">Coiled coil</keyword>
<evidence type="ECO:0000256" key="1">
    <source>
        <dbReference type="ARBA" id="ARBA00004370"/>
    </source>
</evidence>
<dbReference type="PROSITE" id="PS50113">
    <property type="entry name" value="PAC"/>
    <property type="match status" value="1"/>
</dbReference>
<feature type="domain" description="HAMP" evidence="11">
    <location>
        <begin position="561"/>
        <end position="613"/>
    </location>
</feature>
<feature type="domain" description="PAS" evidence="9">
    <location>
        <begin position="291"/>
        <end position="330"/>
    </location>
</feature>
<dbReference type="Pfam" id="PF18947">
    <property type="entry name" value="HAMP_2"/>
    <property type="match status" value="1"/>
</dbReference>
<dbReference type="Proteomes" id="UP001268683">
    <property type="component" value="Chromosome"/>
</dbReference>
<evidence type="ECO:0000259" key="8">
    <source>
        <dbReference type="PROSITE" id="PS50111"/>
    </source>
</evidence>
<feature type="region of interest" description="Disordered" evidence="6">
    <location>
        <begin position="860"/>
        <end position="903"/>
    </location>
</feature>
<evidence type="ECO:0000256" key="3">
    <source>
        <dbReference type="ARBA" id="ARBA00029447"/>
    </source>
</evidence>
<dbReference type="InterPro" id="IPR035965">
    <property type="entry name" value="PAS-like_dom_sf"/>
</dbReference>
<dbReference type="InterPro" id="IPR000014">
    <property type="entry name" value="PAS"/>
</dbReference>
<protein>
    <submittedName>
        <fullName evidence="12">Methyl-accepting chemotaxis protein</fullName>
    </submittedName>
</protein>
<dbReference type="SMART" id="SM00304">
    <property type="entry name" value="HAMP"/>
    <property type="match status" value="2"/>
</dbReference>
<dbReference type="CDD" id="cd00130">
    <property type="entry name" value="PAS"/>
    <property type="match status" value="1"/>
</dbReference>
<proteinExistence type="inferred from homology"/>
<keyword evidence="2" id="KW-0488">Methylation</keyword>
<comment type="subcellular location">
    <subcellularLocation>
        <location evidence="1">Membrane</location>
    </subcellularLocation>
</comment>
<dbReference type="Pfam" id="PF05227">
    <property type="entry name" value="CHASE3"/>
    <property type="match status" value="1"/>
</dbReference>
<dbReference type="Pfam" id="PF08447">
    <property type="entry name" value="PAS_3"/>
    <property type="match status" value="1"/>
</dbReference>
<evidence type="ECO:0000256" key="6">
    <source>
        <dbReference type="SAM" id="MobiDB-lite"/>
    </source>
</evidence>
<keyword evidence="7" id="KW-0472">Membrane</keyword>
<dbReference type="GO" id="GO:0004888">
    <property type="term" value="F:transmembrane signaling receptor activity"/>
    <property type="evidence" value="ECO:0007669"/>
    <property type="project" value="TreeGrafter"/>
</dbReference>
<dbReference type="EMBL" id="CP123872">
    <property type="protein sequence ID" value="WND02101.1"/>
    <property type="molecule type" value="Genomic_DNA"/>
</dbReference>
<dbReference type="Gene3D" id="3.30.450.20">
    <property type="entry name" value="PAS domain"/>
    <property type="match status" value="2"/>
</dbReference>
<name>A0AA52EC69_9PROT</name>
<organism evidence="12 13">
    <name type="scientific">Temperatibacter marinus</name>
    <dbReference type="NCBI Taxonomy" id="1456591"/>
    <lineage>
        <taxon>Bacteria</taxon>
        <taxon>Pseudomonadati</taxon>
        <taxon>Pseudomonadota</taxon>
        <taxon>Alphaproteobacteria</taxon>
        <taxon>Kordiimonadales</taxon>
        <taxon>Temperatibacteraceae</taxon>
        <taxon>Temperatibacter</taxon>
    </lineage>
</organism>
<evidence type="ECO:0000259" key="10">
    <source>
        <dbReference type="PROSITE" id="PS50113"/>
    </source>
</evidence>
<evidence type="ECO:0000259" key="9">
    <source>
        <dbReference type="PROSITE" id="PS50112"/>
    </source>
</evidence>
<evidence type="ECO:0000256" key="7">
    <source>
        <dbReference type="SAM" id="Phobius"/>
    </source>
</evidence>
<accession>A0AA52EC69</accession>
<evidence type="ECO:0000256" key="5">
    <source>
        <dbReference type="SAM" id="Coils"/>
    </source>
</evidence>
<dbReference type="InterPro" id="IPR000700">
    <property type="entry name" value="PAS-assoc_C"/>
</dbReference>
<keyword evidence="7" id="KW-1133">Transmembrane helix</keyword>
<dbReference type="SUPFAM" id="SSF55785">
    <property type="entry name" value="PYP-like sensor domain (PAS domain)"/>
    <property type="match status" value="1"/>
</dbReference>
<reference evidence="12" key="1">
    <citation type="submission" date="2023-04" db="EMBL/GenBank/DDBJ databases">
        <title>Complete genome sequence of Temperatibacter marinus.</title>
        <authorList>
            <person name="Rong J.-C."/>
            <person name="Yi M.-L."/>
            <person name="Zhao Q."/>
        </authorList>
    </citation>
    <scope>NUCLEOTIDE SEQUENCE</scope>
    <source>
        <strain evidence="12">NBRC 110045</strain>
    </source>
</reference>